<organism evidence="2 3">
    <name type="scientific">Owenweeksia hongkongensis (strain DSM 17368 / CIP 108786 / JCM 12287 / NRRL B-23963 / UST20020801)</name>
    <dbReference type="NCBI Taxonomy" id="926562"/>
    <lineage>
        <taxon>Bacteria</taxon>
        <taxon>Pseudomonadati</taxon>
        <taxon>Bacteroidota</taxon>
        <taxon>Flavobacteriia</taxon>
        <taxon>Flavobacteriales</taxon>
        <taxon>Owenweeksiaceae</taxon>
        <taxon>Owenweeksia</taxon>
    </lineage>
</organism>
<evidence type="ECO:0000256" key="1">
    <source>
        <dbReference type="SAM" id="Phobius"/>
    </source>
</evidence>
<protein>
    <submittedName>
        <fullName evidence="2">Putative membrane protein</fullName>
    </submittedName>
</protein>
<feature type="transmembrane region" description="Helical" evidence="1">
    <location>
        <begin position="20"/>
        <end position="40"/>
    </location>
</feature>
<sequence length="441" mass="50452">MKKYLGFFRELYFKIINSIAFYPSLIASVFLAFAIAMMWAEYTKPLMDLKDKIDFLLVADKETAKSVLTTLVASLISLTVFSFSMVMVVLNTASANLSPRVLPGLVSKKAHQVVLGFYLGSIIYCLVLIINVQKNEETYRTPTLGVLLAMIFGIMCLALFVYFIESISRTIQTDNVLNQIFKQTLRHLEKWKLNNQNDNTSLPDRKDWTYIYSTKNGYYKSMAENRLSKLLQKHDLQLYVRVTKGTFTVKGFPLLSVSRDISNDEELIEEILSHFTFYVEEYTTDHYSYGFRQISQVAIKALSPGINDPGTAIRAIDMLSILFIEKTNIPDFGFYNNEEENITNIFYKEYSFEDLLYEMLAPIRTYGHSDALVMLNLIEACKNMMYADKLNENCKHVIGAFVKAIIQDAEEYISNASDKEQINQSLQNLVEDTGLEVPSSI</sequence>
<dbReference type="OrthoDB" id="2955631at2"/>
<proteinExistence type="predicted"/>
<feature type="transmembrane region" description="Helical" evidence="1">
    <location>
        <begin position="110"/>
        <end position="132"/>
    </location>
</feature>
<accession>G8R534</accession>
<evidence type="ECO:0000313" key="2">
    <source>
        <dbReference type="EMBL" id="AEV31045.1"/>
    </source>
</evidence>
<dbReference type="EMBL" id="CP003156">
    <property type="protein sequence ID" value="AEV31045.1"/>
    <property type="molecule type" value="Genomic_DNA"/>
</dbReference>
<dbReference type="RefSeq" id="WP_014200406.1">
    <property type="nucleotide sequence ID" value="NC_016599.1"/>
</dbReference>
<dbReference type="InterPro" id="IPR018723">
    <property type="entry name" value="DUF2254_membrane"/>
</dbReference>
<dbReference type="Proteomes" id="UP000005631">
    <property type="component" value="Chromosome"/>
</dbReference>
<dbReference type="AlphaFoldDB" id="G8R534"/>
<keyword evidence="1" id="KW-1133">Transmembrane helix</keyword>
<keyword evidence="1" id="KW-0472">Membrane</keyword>
<keyword evidence="3" id="KW-1185">Reference proteome</keyword>
<feature type="transmembrane region" description="Helical" evidence="1">
    <location>
        <begin position="67"/>
        <end position="90"/>
    </location>
</feature>
<gene>
    <name evidence="2" type="ordered locus">Oweho_0020</name>
</gene>
<feature type="transmembrane region" description="Helical" evidence="1">
    <location>
        <begin position="144"/>
        <end position="164"/>
    </location>
</feature>
<dbReference type="PATRIC" id="fig|926562.3.peg.17"/>
<dbReference type="eggNOG" id="COG4325">
    <property type="taxonomic scope" value="Bacteria"/>
</dbReference>
<dbReference type="Pfam" id="PF10011">
    <property type="entry name" value="DUF2254"/>
    <property type="match status" value="1"/>
</dbReference>
<dbReference type="STRING" id="926562.Oweho_0020"/>
<evidence type="ECO:0000313" key="3">
    <source>
        <dbReference type="Proteomes" id="UP000005631"/>
    </source>
</evidence>
<name>G8R534_OWEHD</name>
<keyword evidence="1" id="KW-0812">Transmembrane</keyword>
<dbReference type="KEGG" id="oho:Oweho_0020"/>
<dbReference type="HOGENOM" id="CLU_032303_1_1_10"/>
<reference evidence="2 3" key="1">
    <citation type="journal article" date="2012" name="Stand. Genomic Sci.">
        <title>Genome sequence of the orange-pigmented seawater bacterium Owenweeksia hongkongensis type strain (UST20020801(T)).</title>
        <authorList>
            <person name="Riedel T."/>
            <person name="Held B."/>
            <person name="Nolan M."/>
            <person name="Lucas S."/>
            <person name="Lapidus A."/>
            <person name="Tice H."/>
            <person name="Del Rio T.G."/>
            <person name="Cheng J.F."/>
            <person name="Han C."/>
            <person name="Tapia R."/>
            <person name="Goodwin L.A."/>
            <person name="Pitluck S."/>
            <person name="Liolios K."/>
            <person name="Mavromatis K."/>
            <person name="Pagani I."/>
            <person name="Ivanova N."/>
            <person name="Mikhailova N."/>
            <person name="Pati A."/>
            <person name="Chen A."/>
            <person name="Palaniappan K."/>
            <person name="Rohde M."/>
            <person name="Tindall B.J."/>
            <person name="Detter J.C."/>
            <person name="Goker M."/>
            <person name="Woyke T."/>
            <person name="Bristow J."/>
            <person name="Eisen J.A."/>
            <person name="Markowitz V."/>
            <person name="Hugenholtz P."/>
            <person name="Klenk H.P."/>
            <person name="Kyrpides N.C."/>
        </authorList>
    </citation>
    <scope>NUCLEOTIDE SEQUENCE</scope>
    <source>
        <strain evidence="3">DSM 17368 / JCM 12287 / NRRL B-23963</strain>
    </source>
</reference>